<name>Q9U5Q1_ENTCU</name>
<evidence type="ECO:0000256" key="1">
    <source>
        <dbReference type="SAM" id="MobiDB-lite"/>
    </source>
</evidence>
<accession>Q9U5Q1</accession>
<protein>
    <submittedName>
        <fullName evidence="2">Uncharacterized protein</fullName>
    </submittedName>
</protein>
<proteinExistence type="evidence at transcript level"/>
<reference evidence="2" key="1">
    <citation type="submission" date="1999-09" db="EMBL/GenBank/DDBJ databases">
        <title>cDNA isolated from an Entodinium caudatum phage expression cDNA library.</title>
        <authorList>
            <person name="Eschenlauer S.C."/>
            <person name="McEwan N.R."/>
            <person name="Wallace R.J."/>
            <person name="Newbold C.J."/>
        </authorList>
    </citation>
    <scope>NUCLEOTIDE SEQUENCE</scope>
</reference>
<dbReference type="AlphaFoldDB" id="Q9U5Q1"/>
<feature type="region of interest" description="Disordered" evidence="1">
    <location>
        <begin position="1"/>
        <end position="40"/>
    </location>
</feature>
<feature type="non-terminal residue" evidence="2">
    <location>
        <position position="1"/>
    </location>
</feature>
<evidence type="ECO:0000313" key="2">
    <source>
        <dbReference type="EMBL" id="CAB57252.1"/>
    </source>
</evidence>
<organism evidence="2">
    <name type="scientific">Entodinium caudatum</name>
    <name type="common">Ciliate</name>
    <dbReference type="NCBI Taxonomy" id="47911"/>
    <lineage>
        <taxon>Eukaryota</taxon>
        <taxon>Sar</taxon>
        <taxon>Alveolata</taxon>
        <taxon>Ciliophora</taxon>
        <taxon>Intramacronucleata</taxon>
        <taxon>Litostomatea</taxon>
        <taxon>Trichostomatia</taxon>
        <taxon>Entodiniomorphida</taxon>
        <taxon>Ophryoscolecidae</taxon>
        <taxon>Entodinium</taxon>
    </lineage>
</organism>
<sequence>FPAQPGQLPPEAYQSQTPTVRTLPPKVVKNTLPPQYKTNTLPPKVVTTRLQPIFPPGTAPQAF</sequence>
<dbReference type="EMBL" id="AJ270225">
    <property type="protein sequence ID" value="CAB57252.1"/>
    <property type="molecule type" value="mRNA"/>
</dbReference>